<dbReference type="Pfam" id="PF12449">
    <property type="entry name" value="DUF3684"/>
    <property type="match status" value="1"/>
</dbReference>
<dbReference type="Proteomes" id="UP000663868">
    <property type="component" value="Unassembled WGS sequence"/>
</dbReference>
<proteinExistence type="predicted"/>
<dbReference type="InterPro" id="IPR022155">
    <property type="entry name" value="DUF3684"/>
</dbReference>
<sequence length="283" mass="32709">IITSGNEYMAFIWRDDNSLTTYRHELPIDQQSQLTSIILKMRTKYILHTEINRDFDPTIDINQQTTTNSPNKKKQKKSLPIETMNDIIPIINLSQLKAYFTKVLSFTKYINELIIKINQKIIFKVTKTKKKIPSTKSNLQFKKNSIHNMLRLDTFIQTEQTFSIDHGPSITLNHISVDATLIIDDNYHNHIRRILKKSLPPCVQIQLLYAPNNIIMKQQVSTNNNLNMKILNSLIPLKSQNNDIYPSGLIFIGLGTHQTTGIGMHVYSHLIPTIERENLDLQD</sequence>
<dbReference type="PANTHER" id="PTHR47839">
    <property type="entry name" value="DOMAIN PROTEIN, PUTATIVE (AFU_ORTHOLOGUE AFUA_6G04830)-RELATED"/>
    <property type="match status" value="1"/>
</dbReference>
<gene>
    <name evidence="1" type="ORF">KXQ929_LOCUS47378</name>
</gene>
<dbReference type="AlphaFoldDB" id="A0A820K1Z1"/>
<evidence type="ECO:0000313" key="2">
    <source>
        <dbReference type="Proteomes" id="UP000663868"/>
    </source>
</evidence>
<organism evidence="1 2">
    <name type="scientific">Adineta steineri</name>
    <dbReference type="NCBI Taxonomy" id="433720"/>
    <lineage>
        <taxon>Eukaryota</taxon>
        <taxon>Metazoa</taxon>
        <taxon>Spiralia</taxon>
        <taxon>Gnathifera</taxon>
        <taxon>Rotifera</taxon>
        <taxon>Eurotatoria</taxon>
        <taxon>Bdelloidea</taxon>
        <taxon>Adinetida</taxon>
        <taxon>Adinetidae</taxon>
        <taxon>Adineta</taxon>
    </lineage>
</organism>
<evidence type="ECO:0000313" key="1">
    <source>
        <dbReference type="EMBL" id="CAF4334798.1"/>
    </source>
</evidence>
<feature type="non-terminal residue" evidence="1">
    <location>
        <position position="1"/>
    </location>
</feature>
<name>A0A820K1Z1_9BILA</name>
<protein>
    <submittedName>
        <fullName evidence="1">Uncharacterized protein</fullName>
    </submittedName>
</protein>
<reference evidence="1" key="1">
    <citation type="submission" date="2021-02" db="EMBL/GenBank/DDBJ databases">
        <authorList>
            <person name="Nowell W R."/>
        </authorList>
    </citation>
    <scope>NUCLEOTIDE SEQUENCE</scope>
</reference>
<dbReference type="PANTHER" id="PTHR47839:SF1">
    <property type="entry name" value="DOMAIN PROTEIN, PUTATIVE (AFU_ORTHOLOGUE AFUA_6G04830)-RELATED"/>
    <property type="match status" value="1"/>
</dbReference>
<comment type="caution">
    <text evidence="1">The sequence shown here is derived from an EMBL/GenBank/DDBJ whole genome shotgun (WGS) entry which is preliminary data.</text>
</comment>
<feature type="non-terminal residue" evidence="1">
    <location>
        <position position="283"/>
    </location>
</feature>
<accession>A0A820K1Z1</accession>
<dbReference type="EMBL" id="CAJOBB010017024">
    <property type="protein sequence ID" value="CAF4334798.1"/>
    <property type="molecule type" value="Genomic_DNA"/>
</dbReference>